<sequence>MAGDTVIIGSAIATAQIIDATFAKLPSLF</sequence>
<dbReference type="Proteomes" id="UP000249453">
    <property type="component" value="Unassembled WGS sequence"/>
</dbReference>
<dbReference type="AlphaFoldDB" id="A0A364JSU7"/>
<comment type="caution">
    <text evidence="1">The sequence shown here is derived from an EMBL/GenBank/DDBJ whole genome shotgun (WGS) entry which is preliminary data.</text>
</comment>
<organism evidence="1 2">
    <name type="scientific">Falsochrobactrum ovis</name>
    <dbReference type="NCBI Taxonomy" id="1293442"/>
    <lineage>
        <taxon>Bacteria</taxon>
        <taxon>Pseudomonadati</taxon>
        <taxon>Pseudomonadota</taxon>
        <taxon>Alphaproteobacteria</taxon>
        <taxon>Hyphomicrobiales</taxon>
        <taxon>Brucellaceae</taxon>
        <taxon>Falsochrobactrum</taxon>
    </lineage>
</organism>
<protein>
    <submittedName>
        <fullName evidence="1">Uncharacterized protein</fullName>
    </submittedName>
</protein>
<reference evidence="1 2" key="1">
    <citation type="submission" date="2018-06" db="EMBL/GenBank/DDBJ databases">
        <title>Genomic Encyclopedia of Type Strains, Phase IV (KMG-IV): sequencing the most valuable type-strain genomes for metagenomic binning, comparative biology and taxonomic classification.</title>
        <authorList>
            <person name="Goeker M."/>
        </authorList>
    </citation>
    <scope>NUCLEOTIDE SEQUENCE [LARGE SCALE GENOMIC DNA]</scope>
    <source>
        <strain evidence="1 2">DSM 26720</strain>
    </source>
</reference>
<keyword evidence="2" id="KW-1185">Reference proteome</keyword>
<evidence type="ECO:0000313" key="2">
    <source>
        <dbReference type="Proteomes" id="UP000249453"/>
    </source>
</evidence>
<evidence type="ECO:0000313" key="1">
    <source>
        <dbReference type="EMBL" id="RAK26320.1"/>
    </source>
</evidence>
<gene>
    <name evidence="1" type="ORF">C7374_1145</name>
</gene>
<dbReference type="EMBL" id="QLMK01000014">
    <property type="protein sequence ID" value="RAK26320.1"/>
    <property type="molecule type" value="Genomic_DNA"/>
</dbReference>
<accession>A0A364JSU7</accession>
<proteinExistence type="predicted"/>
<name>A0A364JSU7_9HYPH</name>